<keyword evidence="2" id="KW-1185">Reference proteome</keyword>
<proteinExistence type="predicted"/>
<dbReference type="EMBL" id="CM037153">
    <property type="protein sequence ID" value="KAH7859214.1"/>
    <property type="molecule type" value="Genomic_DNA"/>
</dbReference>
<accession>A0ACB7Z169</accession>
<gene>
    <name evidence="1" type="ORF">Vadar_033240</name>
</gene>
<dbReference type="Proteomes" id="UP000828048">
    <property type="component" value="Chromosome 3"/>
</dbReference>
<evidence type="ECO:0000313" key="1">
    <source>
        <dbReference type="EMBL" id="KAH7859214.1"/>
    </source>
</evidence>
<comment type="caution">
    <text evidence="1">The sequence shown here is derived from an EMBL/GenBank/DDBJ whole genome shotgun (WGS) entry which is preliminary data.</text>
</comment>
<reference evidence="1 2" key="1">
    <citation type="journal article" date="2021" name="Hortic Res">
        <title>High-quality reference genome and annotation aids understanding of berry development for evergreen blueberry (Vaccinium darrowii).</title>
        <authorList>
            <person name="Yu J."/>
            <person name="Hulse-Kemp A.M."/>
            <person name="Babiker E."/>
            <person name="Staton M."/>
        </authorList>
    </citation>
    <scope>NUCLEOTIDE SEQUENCE [LARGE SCALE GENOMIC DNA]</scope>
    <source>
        <strain evidence="2">cv. NJ 8807/NJ 8810</strain>
        <tissue evidence="1">Young leaf</tissue>
    </source>
</reference>
<evidence type="ECO:0000313" key="2">
    <source>
        <dbReference type="Proteomes" id="UP000828048"/>
    </source>
</evidence>
<organism evidence="1 2">
    <name type="scientific">Vaccinium darrowii</name>
    <dbReference type="NCBI Taxonomy" id="229202"/>
    <lineage>
        <taxon>Eukaryota</taxon>
        <taxon>Viridiplantae</taxon>
        <taxon>Streptophyta</taxon>
        <taxon>Embryophyta</taxon>
        <taxon>Tracheophyta</taxon>
        <taxon>Spermatophyta</taxon>
        <taxon>Magnoliopsida</taxon>
        <taxon>eudicotyledons</taxon>
        <taxon>Gunneridae</taxon>
        <taxon>Pentapetalae</taxon>
        <taxon>asterids</taxon>
        <taxon>Ericales</taxon>
        <taxon>Ericaceae</taxon>
        <taxon>Vaccinioideae</taxon>
        <taxon>Vaccinieae</taxon>
        <taxon>Vaccinium</taxon>
    </lineage>
</organism>
<sequence>MSAIVCGSKRSFFEELAASSSPQSASSSPPVSKRLRCSSSTSPVRFSTFSNPPPSLVDQLRVIFPLMDSQLLERVLDECGSDLNAAIKSLHELSLGYVAGNSVSAEESNTKVEKGTAITDEDNAPSADQSAQTSVHMDGAEWVELFVREMMSATSIDDARSRAARLLESLEQSISLRAGIEAAHSYPKENVMLKEQIEALLRENTILKRAVAIQHERQKEYDDRNQEVQILRQMVSQYQEQLRTLEVNNYALTMHLQQAQQSKSFPERFNPDVF</sequence>
<name>A0ACB7Z169_9ERIC</name>
<protein>
    <submittedName>
        <fullName evidence="1">Uncharacterized protein</fullName>
    </submittedName>
</protein>